<dbReference type="Proteomes" id="UP000094342">
    <property type="component" value="Unassembled WGS sequence"/>
</dbReference>
<dbReference type="RefSeq" id="WP_069457589.1">
    <property type="nucleotide sequence ID" value="NZ_LYBW01000049.1"/>
</dbReference>
<proteinExistence type="predicted"/>
<keyword evidence="2" id="KW-1185">Reference proteome</keyword>
<dbReference type="EMBL" id="LYBW01000049">
    <property type="protein sequence ID" value="ODR92071.1"/>
    <property type="molecule type" value="Genomic_DNA"/>
</dbReference>
<accession>A0A1E3VG18</accession>
<dbReference type="OrthoDB" id="8371947at2"/>
<dbReference type="AlphaFoldDB" id="A0A1E3VG18"/>
<dbReference type="STRING" id="1752398.A8M32_06430"/>
<organism evidence="1 2">
    <name type="scientific">Sinorhizobium alkalisoli</name>
    <dbReference type="NCBI Taxonomy" id="1752398"/>
    <lineage>
        <taxon>Bacteria</taxon>
        <taxon>Pseudomonadati</taxon>
        <taxon>Pseudomonadota</taxon>
        <taxon>Alphaproteobacteria</taxon>
        <taxon>Hyphomicrobiales</taxon>
        <taxon>Rhizobiaceae</taxon>
        <taxon>Sinorhizobium/Ensifer group</taxon>
        <taxon>Sinorhizobium</taxon>
    </lineage>
</organism>
<evidence type="ECO:0000313" key="1">
    <source>
        <dbReference type="EMBL" id="ODR92071.1"/>
    </source>
</evidence>
<evidence type="ECO:0000313" key="2">
    <source>
        <dbReference type="Proteomes" id="UP000094342"/>
    </source>
</evidence>
<sequence>MLRESFILSLLLAAASPGGTGATTVGDVCADAVDSALSQTNGQLLSVRLHEDQCRLTVLIRQPGERPTRKVIEIQIRELEPVEARPPR</sequence>
<gene>
    <name evidence="1" type="ORF">A8M32_06430</name>
</gene>
<reference evidence="2" key="1">
    <citation type="submission" date="2016-05" db="EMBL/GenBank/DDBJ databases">
        <authorList>
            <person name="Li Y."/>
        </authorList>
    </citation>
    <scope>NUCLEOTIDE SEQUENCE [LARGE SCALE GENOMIC DNA]</scope>
    <source>
        <strain evidence="2">YIC4027</strain>
    </source>
</reference>
<comment type="caution">
    <text evidence="1">The sequence shown here is derived from an EMBL/GenBank/DDBJ whole genome shotgun (WGS) entry which is preliminary data.</text>
</comment>
<protein>
    <submittedName>
        <fullName evidence="1">Uncharacterized protein</fullName>
    </submittedName>
</protein>
<name>A0A1E3VG18_9HYPH</name>